<dbReference type="PROSITE" id="PS51885">
    <property type="entry name" value="NEPRILYSIN"/>
    <property type="match status" value="1"/>
</dbReference>
<feature type="domain" description="Peptidase M13 C-terminal" evidence="2">
    <location>
        <begin position="9"/>
        <end position="165"/>
    </location>
</feature>
<dbReference type="SUPFAM" id="SSF55486">
    <property type="entry name" value="Metalloproteases ('zincins'), catalytic domain"/>
    <property type="match status" value="1"/>
</dbReference>
<evidence type="ECO:0000313" key="4">
    <source>
        <dbReference type="EMBL" id="CAH0514659.1"/>
    </source>
</evidence>
<dbReference type="EMBL" id="CAKKTJ010000212">
    <property type="protein sequence ID" value="CAH0478044.1"/>
    <property type="molecule type" value="Genomic_DNA"/>
</dbReference>
<dbReference type="Proteomes" id="UP001158986">
    <property type="component" value="Unassembled WGS sequence"/>
</dbReference>
<proteinExistence type="inferred from homology"/>
<accession>A0AAU9L0K0</accession>
<sequence length="166" mass="17918">MVLITAEKYYAPDGKLQNCWSPDAAKASSHRADCFVKQYDSYAVTSATDKNKVLGHVNGELTLNENIADNGGIKLSFDAYQIFMVDQAKDLGKGSKARATGFTIPTSQAAYSSIPADVATSCSSSQQHSPGQWRVNGVAINSREFARVFSCPVGSPKSPKTECELW</sequence>
<comment type="similarity">
    <text evidence="1">Belongs to the peptidase M13 family.</text>
</comment>
<dbReference type="Gene3D" id="3.40.390.10">
    <property type="entry name" value="Collagenase (Catalytic Domain)"/>
    <property type="match status" value="1"/>
</dbReference>
<evidence type="ECO:0000256" key="1">
    <source>
        <dbReference type="ARBA" id="ARBA00007357"/>
    </source>
</evidence>
<dbReference type="GO" id="GO:0016485">
    <property type="term" value="P:protein processing"/>
    <property type="evidence" value="ECO:0007669"/>
    <property type="project" value="TreeGrafter"/>
</dbReference>
<dbReference type="Pfam" id="PF01431">
    <property type="entry name" value="Peptidase_M13"/>
    <property type="match status" value="1"/>
</dbReference>
<dbReference type="InterPro" id="IPR024079">
    <property type="entry name" value="MetalloPept_cat_dom_sf"/>
</dbReference>
<evidence type="ECO:0000313" key="3">
    <source>
        <dbReference type="EMBL" id="CAH0478044.1"/>
    </source>
</evidence>
<evidence type="ECO:0000259" key="2">
    <source>
        <dbReference type="Pfam" id="PF01431"/>
    </source>
</evidence>
<keyword evidence="5" id="KW-1185">Reference proteome</keyword>
<comment type="caution">
    <text evidence="3">The sequence shown here is derived from an EMBL/GenBank/DDBJ whole genome shotgun (WGS) entry which is preliminary data.</text>
</comment>
<evidence type="ECO:0000313" key="5">
    <source>
        <dbReference type="Proteomes" id="UP001158986"/>
    </source>
</evidence>
<name>A0AAU9L0K0_9STRA</name>
<protein>
    <recommendedName>
        <fullName evidence="2">Peptidase M13 C-terminal domain-containing protein</fullName>
    </recommendedName>
</protein>
<dbReference type="InterPro" id="IPR018497">
    <property type="entry name" value="Peptidase_M13_C"/>
</dbReference>
<dbReference type="AlphaFoldDB" id="A0AAU9L0K0"/>
<dbReference type="PANTHER" id="PTHR11733">
    <property type="entry name" value="ZINC METALLOPROTEASE FAMILY M13 NEPRILYSIN-RELATED"/>
    <property type="match status" value="1"/>
</dbReference>
<dbReference type="InterPro" id="IPR000718">
    <property type="entry name" value="Peptidase_M13"/>
</dbReference>
<organism evidence="3 6">
    <name type="scientific">Peronospora belbahrii</name>
    <dbReference type="NCBI Taxonomy" id="622444"/>
    <lineage>
        <taxon>Eukaryota</taxon>
        <taxon>Sar</taxon>
        <taxon>Stramenopiles</taxon>
        <taxon>Oomycota</taxon>
        <taxon>Peronosporomycetes</taxon>
        <taxon>Peronosporales</taxon>
        <taxon>Peronosporaceae</taxon>
        <taxon>Peronospora</taxon>
    </lineage>
</organism>
<reference evidence="3 5" key="1">
    <citation type="submission" date="2021-11" db="EMBL/GenBank/DDBJ databases">
        <authorList>
            <person name="Islam A."/>
            <person name="Islam S."/>
            <person name="Flora M.S."/>
            <person name="Rahman M."/>
            <person name="Ziaur R.M."/>
            <person name="Epstein J.H."/>
            <person name="Hassan M."/>
            <person name="Klassen M."/>
            <person name="Woodard K."/>
            <person name="Webb A."/>
            <person name="Webby R.J."/>
            <person name="El Zowalaty M.E."/>
        </authorList>
    </citation>
    <scope>NUCLEOTIDE SEQUENCE</scope>
    <source>
        <strain evidence="4">Pbs1</strain>
        <strain evidence="3">Pbs3</strain>
    </source>
</reference>
<dbReference type="GO" id="GO:0004222">
    <property type="term" value="F:metalloendopeptidase activity"/>
    <property type="evidence" value="ECO:0007669"/>
    <property type="project" value="InterPro"/>
</dbReference>
<gene>
    <name evidence="4" type="ORF">PBS001_LOCUS1400</name>
    <name evidence="3" type="ORF">PBS003_LOCUS4762</name>
</gene>
<dbReference type="GO" id="GO:0005886">
    <property type="term" value="C:plasma membrane"/>
    <property type="evidence" value="ECO:0007669"/>
    <property type="project" value="TreeGrafter"/>
</dbReference>
<evidence type="ECO:0000313" key="6">
    <source>
        <dbReference type="Proteomes" id="UP001160483"/>
    </source>
</evidence>
<dbReference type="PANTHER" id="PTHR11733:SF167">
    <property type="entry name" value="FI17812P1-RELATED"/>
    <property type="match status" value="1"/>
</dbReference>
<dbReference type="Proteomes" id="UP001160483">
    <property type="component" value="Unassembled WGS sequence"/>
</dbReference>
<dbReference type="EMBL" id="CAKLCB010000080">
    <property type="protein sequence ID" value="CAH0514659.1"/>
    <property type="molecule type" value="Genomic_DNA"/>
</dbReference>